<evidence type="ECO:0000256" key="1">
    <source>
        <dbReference type="SAM" id="MobiDB-lite"/>
    </source>
</evidence>
<name>A0A1M7QZE9_9ACTN</name>
<evidence type="ECO:0000313" key="3">
    <source>
        <dbReference type="Proteomes" id="UP000184111"/>
    </source>
</evidence>
<organism evidence="2 3">
    <name type="scientific">Actinacidiphila paucisporea</name>
    <dbReference type="NCBI Taxonomy" id="310782"/>
    <lineage>
        <taxon>Bacteria</taxon>
        <taxon>Bacillati</taxon>
        <taxon>Actinomycetota</taxon>
        <taxon>Actinomycetes</taxon>
        <taxon>Kitasatosporales</taxon>
        <taxon>Streptomycetaceae</taxon>
        <taxon>Actinacidiphila</taxon>
    </lineage>
</organism>
<sequence length="108" mass="11600">MTATEFPADLVDLQRRAHAAWHAVAAYRKEVNAARRAQAADGGLKDDPTRRWESPQVRPWTAEEDAHFAGLASAVVEAALALRKGIADAGLNGGYDVAQGLHRAAREA</sequence>
<dbReference type="AlphaFoldDB" id="A0A1M7QZE9"/>
<feature type="region of interest" description="Disordered" evidence="1">
    <location>
        <begin position="38"/>
        <end position="58"/>
    </location>
</feature>
<dbReference type="Proteomes" id="UP000184111">
    <property type="component" value="Unassembled WGS sequence"/>
</dbReference>
<dbReference type="RefSeq" id="WP_200804626.1">
    <property type="nucleotide sequence ID" value="NZ_FRBI01000054.1"/>
</dbReference>
<protein>
    <submittedName>
        <fullName evidence="2">Uncharacterized protein</fullName>
    </submittedName>
</protein>
<keyword evidence="3" id="KW-1185">Reference proteome</keyword>
<dbReference type="EMBL" id="FRBI01000054">
    <property type="protein sequence ID" value="SHN37565.1"/>
    <property type="molecule type" value="Genomic_DNA"/>
</dbReference>
<feature type="compositionally biased region" description="Basic and acidic residues" evidence="1">
    <location>
        <begin position="43"/>
        <end position="53"/>
    </location>
</feature>
<proteinExistence type="predicted"/>
<evidence type="ECO:0000313" key="2">
    <source>
        <dbReference type="EMBL" id="SHN37565.1"/>
    </source>
</evidence>
<gene>
    <name evidence="2" type="ORF">SAMN05216499_15410</name>
</gene>
<reference evidence="2 3" key="1">
    <citation type="submission" date="2016-11" db="EMBL/GenBank/DDBJ databases">
        <authorList>
            <person name="Jaros S."/>
            <person name="Januszkiewicz K."/>
            <person name="Wedrychowicz H."/>
        </authorList>
    </citation>
    <scope>NUCLEOTIDE SEQUENCE [LARGE SCALE GENOMIC DNA]</scope>
    <source>
        <strain evidence="2 3">CGMCC 4.2025</strain>
    </source>
</reference>
<accession>A0A1M7QZE9</accession>